<evidence type="ECO:0008006" key="16">
    <source>
        <dbReference type="Google" id="ProtNLM"/>
    </source>
</evidence>
<dbReference type="InterPro" id="IPR036396">
    <property type="entry name" value="Cyt_P450_sf"/>
</dbReference>
<organism evidence="13">
    <name type="scientific">Daucus carota subsp. sativus</name>
    <name type="common">Carrot</name>
    <dbReference type="NCBI Taxonomy" id="79200"/>
    <lineage>
        <taxon>Eukaryota</taxon>
        <taxon>Viridiplantae</taxon>
        <taxon>Streptophyta</taxon>
        <taxon>Embryophyta</taxon>
        <taxon>Tracheophyta</taxon>
        <taxon>Spermatophyta</taxon>
        <taxon>Magnoliopsida</taxon>
        <taxon>eudicotyledons</taxon>
        <taxon>Gunneridae</taxon>
        <taxon>Pentapetalae</taxon>
        <taxon>asterids</taxon>
        <taxon>campanulids</taxon>
        <taxon>Apiales</taxon>
        <taxon>Apiaceae</taxon>
        <taxon>Apioideae</taxon>
        <taxon>Scandiceae</taxon>
        <taxon>Daucinae</taxon>
        <taxon>Daucus</taxon>
        <taxon>Daucus sect. Daucus</taxon>
    </lineage>
</organism>
<accession>A0A166CWB7</accession>
<evidence type="ECO:0000313" key="14">
    <source>
        <dbReference type="EMBL" id="WOG86689.1"/>
    </source>
</evidence>
<dbReference type="Pfam" id="PF00067">
    <property type="entry name" value="p450"/>
    <property type="match status" value="1"/>
</dbReference>
<evidence type="ECO:0000313" key="13">
    <source>
        <dbReference type="EMBL" id="KZN04422.1"/>
    </source>
</evidence>
<comment type="similarity">
    <text evidence="2">Belongs to the cytochrome P450 family.</text>
</comment>
<keyword evidence="5 11" id="KW-0479">Metal-binding</keyword>
<evidence type="ECO:0000256" key="9">
    <source>
        <dbReference type="ARBA" id="ARBA00023033"/>
    </source>
</evidence>
<dbReference type="GO" id="GO:0016020">
    <property type="term" value="C:membrane"/>
    <property type="evidence" value="ECO:0007669"/>
    <property type="project" value="UniProtKB-SubCell"/>
</dbReference>
<evidence type="ECO:0000256" key="12">
    <source>
        <dbReference type="SAM" id="Phobius"/>
    </source>
</evidence>
<dbReference type="PANTHER" id="PTHR24282">
    <property type="entry name" value="CYTOCHROME P450 FAMILY MEMBER"/>
    <property type="match status" value="1"/>
</dbReference>
<feature type="binding site" description="axial binding residue" evidence="11">
    <location>
        <position position="463"/>
    </location>
    <ligand>
        <name>heme</name>
        <dbReference type="ChEBI" id="CHEBI:30413"/>
    </ligand>
    <ligandPart>
        <name>Fe</name>
        <dbReference type="ChEBI" id="CHEBI:18248"/>
    </ligandPart>
</feature>
<dbReference type="STRING" id="79200.A0A166CWB7"/>
<proteinExistence type="inferred from homology"/>
<evidence type="ECO:0000256" key="4">
    <source>
        <dbReference type="ARBA" id="ARBA00022692"/>
    </source>
</evidence>
<evidence type="ECO:0000256" key="3">
    <source>
        <dbReference type="ARBA" id="ARBA00022617"/>
    </source>
</evidence>
<dbReference type="GO" id="GO:0020037">
    <property type="term" value="F:heme binding"/>
    <property type="evidence" value="ECO:0007669"/>
    <property type="project" value="InterPro"/>
</dbReference>
<dbReference type="EMBL" id="CP093344">
    <property type="protein sequence ID" value="WOG86689.1"/>
    <property type="molecule type" value="Genomic_DNA"/>
</dbReference>
<dbReference type="SUPFAM" id="SSF48264">
    <property type="entry name" value="Cytochrome P450"/>
    <property type="match status" value="1"/>
</dbReference>
<dbReference type="GO" id="GO:0004497">
    <property type="term" value="F:monooxygenase activity"/>
    <property type="evidence" value="ECO:0007669"/>
    <property type="project" value="UniProtKB-KW"/>
</dbReference>
<evidence type="ECO:0000256" key="7">
    <source>
        <dbReference type="ARBA" id="ARBA00023002"/>
    </source>
</evidence>
<comment type="subcellular location">
    <subcellularLocation>
        <location evidence="1">Membrane</location>
    </subcellularLocation>
</comment>
<dbReference type="InterPro" id="IPR050665">
    <property type="entry name" value="Cytochrome_P450_Monooxygen"/>
</dbReference>
<reference evidence="14" key="2">
    <citation type="submission" date="2022-03" db="EMBL/GenBank/DDBJ databases">
        <title>Draft title - Genomic analysis of global carrot germplasm unveils the trajectory of domestication and the origin of high carotenoid orange carrot.</title>
        <authorList>
            <person name="Iorizzo M."/>
            <person name="Ellison S."/>
            <person name="Senalik D."/>
            <person name="Macko-Podgorni A."/>
            <person name="Grzebelus D."/>
            <person name="Bostan H."/>
            <person name="Rolling W."/>
            <person name="Curaba J."/>
            <person name="Simon P."/>
        </authorList>
    </citation>
    <scope>NUCLEOTIDE SEQUENCE</scope>
    <source>
        <tissue evidence="14">Leaf</tissue>
    </source>
</reference>
<evidence type="ECO:0000256" key="6">
    <source>
        <dbReference type="ARBA" id="ARBA00022989"/>
    </source>
</evidence>
<sequence>MGGAMASIVISVIVLVILRYTVKLANTYWFRPKKMEKRLRNLGFRGNQYRIIFGDAKDVGKTRAAATSRPMEPSDKIASRILPYYHNMVQKYGMNSPVCKTFFLWFGTKARLTISDPVLVKDILSRTEEFRKPNNDQMARVLVGGLFSSEGKTWAQHKKILNPAFHIDKTKNMVPSIVESCSQMMNKWNISVASNKSVEVEMRPQIDVLIYDIMCRALVAGPISEEAKEIYQQRMILNQQAAKLARLMFYPGWWNLSTQEVKTMRAGHKETERLVKKVVTRRLEEMKQGASDHGDILSLLLEAFQDPASGFSLDDVIEECRTFHFLGVESTARSLIWVLYVLANYPEWQERARAEVLQVFGDQKPNAEGMNQLKIVTMIIYETLRFYPPNGVIHRSISKDTKLGDMVLPAWIQVTIPIALMNHDPDIWGEDVNEFKPERFAQGIFNSKMQSIFLAFFSGPRRCTGQTMGTVLITFVVATLLQGFSLELAPSYSHAPRYSFFLVPEHGLQLVLRQHI</sequence>
<dbReference type="PRINTS" id="PR00463">
    <property type="entry name" value="EP450I"/>
</dbReference>
<dbReference type="AlphaFoldDB" id="A0A166CWB7"/>
<keyword evidence="6 12" id="KW-1133">Transmembrane helix</keyword>
<evidence type="ECO:0000256" key="2">
    <source>
        <dbReference type="ARBA" id="ARBA00010617"/>
    </source>
</evidence>
<evidence type="ECO:0000256" key="11">
    <source>
        <dbReference type="PIRSR" id="PIRSR602401-1"/>
    </source>
</evidence>
<evidence type="ECO:0000256" key="8">
    <source>
        <dbReference type="ARBA" id="ARBA00023004"/>
    </source>
</evidence>
<keyword evidence="15" id="KW-1185">Reference proteome</keyword>
<evidence type="ECO:0000313" key="15">
    <source>
        <dbReference type="Proteomes" id="UP000077755"/>
    </source>
</evidence>
<gene>
    <name evidence="13" type="ORF">DCAR_005259</name>
    <name evidence="14" type="ORF">DCAR_0205907</name>
</gene>
<keyword evidence="3 11" id="KW-0349">Heme</keyword>
<reference evidence="13" key="1">
    <citation type="journal article" date="2016" name="Nat. Genet.">
        <title>A high-quality carrot genome assembly provides new insights into carotenoid accumulation and asterid genome evolution.</title>
        <authorList>
            <person name="Iorizzo M."/>
            <person name="Ellison S."/>
            <person name="Senalik D."/>
            <person name="Zeng P."/>
            <person name="Satapoomin P."/>
            <person name="Huang J."/>
            <person name="Bowman M."/>
            <person name="Iovene M."/>
            <person name="Sanseverino W."/>
            <person name="Cavagnaro P."/>
            <person name="Yildiz M."/>
            <person name="Macko-Podgorni A."/>
            <person name="Moranska E."/>
            <person name="Grzebelus E."/>
            <person name="Grzebelus D."/>
            <person name="Ashrafi H."/>
            <person name="Zheng Z."/>
            <person name="Cheng S."/>
            <person name="Spooner D."/>
            <person name="Van Deynze A."/>
            <person name="Simon P."/>
        </authorList>
    </citation>
    <scope>NUCLEOTIDE SEQUENCE [LARGE SCALE GENOMIC DNA]</scope>
    <source>
        <tissue evidence="13">Leaf</tissue>
    </source>
</reference>
<dbReference type="InterPro" id="IPR002401">
    <property type="entry name" value="Cyt_P450_E_grp-I"/>
</dbReference>
<protein>
    <recommendedName>
        <fullName evidence="16">Cytochrome P450</fullName>
    </recommendedName>
</protein>
<keyword evidence="7" id="KW-0560">Oxidoreductase</keyword>
<dbReference type="PANTHER" id="PTHR24282:SF273">
    <property type="entry name" value="CYTOCHROME P450 CYP72A219-LIKE"/>
    <property type="match status" value="1"/>
</dbReference>
<evidence type="ECO:0000256" key="5">
    <source>
        <dbReference type="ARBA" id="ARBA00022723"/>
    </source>
</evidence>
<keyword evidence="10 12" id="KW-0472">Membrane</keyword>
<feature type="transmembrane region" description="Helical" evidence="12">
    <location>
        <begin position="6"/>
        <end position="30"/>
    </location>
</feature>
<dbReference type="Gramene" id="KZN04422">
    <property type="protein sequence ID" value="KZN04422"/>
    <property type="gene ID" value="DCAR_005259"/>
</dbReference>
<dbReference type="GO" id="GO:0005506">
    <property type="term" value="F:iron ion binding"/>
    <property type="evidence" value="ECO:0007669"/>
    <property type="project" value="InterPro"/>
</dbReference>
<dbReference type="GO" id="GO:0016705">
    <property type="term" value="F:oxidoreductase activity, acting on paired donors, with incorporation or reduction of molecular oxygen"/>
    <property type="evidence" value="ECO:0007669"/>
    <property type="project" value="InterPro"/>
</dbReference>
<evidence type="ECO:0000256" key="1">
    <source>
        <dbReference type="ARBA" id="ARBA00004370"/>
    </source>
</evidence>
<name>A0A166CWB7_DAUCS</name>
<comment type="cofactor">
    <cofactor evidence="11">
        <name>heme</name>
        <dbReference type="ChEBI" id="CHEBI:30413"/>
    </cofactor>
</comment>
<evidence type="ECO:0000256" key="10">
    <source>
        <dbReference type="ARBA" id="ARBA00023136"/>
    </source>
</evidence>
<keyword evidence="8 11" id="KW-0408">Iron</keyword>
<dbReference type="InterPro" id="IPR001128">
    <property type="entry name" value="Cyt_P450"/>
</dbReference>
<dbReference type="EMBL" id="LNRQ01000002">
    <property type="protein sequence ID" value="KZN04422.1"/>
    <property type="molecule type" value="Genomic_DNA"/>
</dbReference>
<dbReference type="Gene3D" id="1.10.630.10">
    <property type="entry name" value="Cytochrome P450"/>
    <property type="match status" value="1"/>
</dbReference>
<dbReference type="PRINTS" id="PR00385">
    <property type="entry name" value="P450"/>
</dbReference>
<keyword evidence="4 12" id="KW-0812">Transmembrane</keyword>
<keyword evidence="9" id="KW-0503">Monooxygenase</keyword>
<dbReference type="Proteomes" id="UP000077755">
    <property type="component" value="Chromosome 2"/>
</dbReference>